<dbReference type="EMBL" id="JASCZI010060559">
    <property type="protein sequence ID" value="MED6133907.1"/>
    <property type="molecule type" value="Genomic_DNA"/>
</dbReference>
<keyword evidence="2" id="KW-1185">Reference proteome</keyword>
<reference evidence="1 2" key="1">
    <citation type="journal article" date="2023" name="Plants (Basel)">
        <title>Bridging the Gap: Combining Genomics and Transcriptomics Approaches to Understand Stylosanthes scabra, an Orphan Legume from the Brazilian Caatinga.</title>
        <authorList>
            <person name="Ferreira-Neto J.R.C."/>
            <person name="da Silva M.D."/>
            <person name="Binneck E."/>
            <person name="de Melo N.F."/>
            <person name="da Silva R.H."/>
            <person name="de Melo A.L.T.M."/>
            <person name="Pandolfi V."/>
            <person name="Bustamante F.O."/>
            <person name="Brasileiro-Vidal A.C."/>
            <person name="Benko-Iseppon A.M."/>
        </authorList>
    </citation>
    <scope>NUCLEOTIDE SEQUENCE [LARGE SCALE GENOMIC DNA]</scope>
    <source>
        <tissue evidence="1">Leaves</tissue>
    </source>
</reference>
<comment type="caution">
    <text evidence="1">The sequence shown here is derived from an EMBL/GenBank/DDBJ whole genome shotgun (WGS) entry which is preliminary data.</text>
</comment>
<proteinExistence type="predicted"/>
<organism evidence="1 2">
    <name type="scientific">Stylosanthes scabra</name>
    <dbReference type="NCBI Taxonomy" id="79078"/>
    <lineage>
        <taxon>Eukaryota</taxon>
        <taxon>Viridiplantae</taxon>
        <taxon>Streptophyta</taxon>
        <taxon>Embryophyta</taxon>
        <taxon>Tracheophyta</taxon>
        <taxon>Spermatophyta</taxon>
        <taxon>Magnoliopsida</taxon>
        <taxon>eudicotyledons</taxon>
        <taxon>Gunneridae</taxon>
        <taxon>Pentapetalae</taxon>
        <taxon>rosids</taxon>
        <taxon>fabids</taxon>
        <taxon>Fabales</taxon>
        <taxon>Fabaceae</taxon>
        <taxon>Papilionoideae</taxon>
        <taxon>50 kb inversion clade</taxon>
        <taxon>dalbergioids sensu lato</taxon>
        <taxon>Dalbergieae</taxon>
        <taxon>Pterocarpus clade</taxon>
        <taxon>Stylosanthes</taxon>
    </lineage>
</organism>
<accession>A0ABU6SC24</accession>
<sequence>MRKIVNDRGRLIGPRGYTNDGHPLLVLDRSGLATITDQEWTRTHVRGINKILSANPNTFAKGLARNGPNREIAKLPLVSEYIREWHNISAILLFSYSIKRERVEQELVEELVPTNFSAAHANFRSR</sequence>
<evidence type="ECO:0000313" key="2">
    <source>
        <dbReference type="Proteomes" id="UP001341840"/>
    </source>
</evidence>
<evidence type="ECO:0000313" key="1">
    <source>
        <dbReference type="EMBL" id="MED6133907.1"/>
    </source>
</evidence>
<gene>
    <name evidence="1" type="ORF">PIB30_032588</name>
</gene>
<name>A0ABU6SC24_9FABA</name>
<dbReference type="Proteomes" id="UP001341840">
    <property type="component" value="Unassembled WGS sequence"/>
</dbReference>
<protein>
    <submittedName>
        <fullName evidence="1">Uncharacterized protein</fullName>
    </submittedName>
</protein>